<evidence type="ECO:0000256" key="9">
    <source>
        <dbReference type="SAM" id="Phobius"/>
    </source>
</evidence>
<dbReference type="GO" id="GO:0005524">
    <property type="term" value="F:ATP binding"/>
    <property type="evidence" value="ECO:0007669"/>
    <property type="project" value="UniProtKB-KW"/>
</dbReference>
<dbReference type="AlphaFoldDB" id="A0A931B7T8"/>
<evidence type="ECO:0000256" key="1">
    <source>
        <dbReference type="ARBA" id="ARBA00000085"/>
    </source>
</evidence>
<dbReference type="InterPro" id="IPR003594">
    <property type="entry name" value="HATPase_dom"/>
</dbReference>
<keyword evidence="4" id="KW-0808">Transferase</keyword>
<gene>
    <name evidence="12" type="ORF">I2501_28765</name>
</gene>
<dbReference type="GO" id="GO:0016020">
    <property type="term" value="C:membrane"/>
    <property type="evidence" value="ECO:0007669"/>
    <property type="project" value="InterPro"/>
</dbReference>
<dbReference type="InterPro" id="IPR011712">
    <property type="entry name" value="Sig_transdc_His_kin_sub3_dim/P"/>
</dbReference>
<keyword evidence="13" id="KW-1185">Reference proteome</keyword>
<dbReference type="Gene3D" id="3.30.565.10">
    <property type="entry name" value="Histidine kinase-like ATPase, C-terminal domain"/>
    <property type="match status" value="1"/>
</dbReference>
<dbReference type="Pfam" id="PF07730">
    <property type="entry name" value="HisKA_3"/>
    <property type="match status" value="1"/>
</dbReference>
<evidence type="ECO:0000313" key="12">
    <source>
        <dbReference type="EMBL" id="MBF9072024.1"/>
    </source>
</evidence>
<evidence type="ECO:0000256" key="8">
    <source>
        <dbReference type="ARBA" id="ARBA00023012"/>
    </source>
</evidence>
<dbReference type="PANTHER" id="PTHR24421">
    <property type="entry name" value="NITRATE/NITRITE SENSOR PROTEIN NARX-RELATED"/>
    <property type="match status" value="1"/>
</dbReference>
<feature type="transmembrane region" description="Helical" evidence="9">
    <location>
        <begin position="56"/>
        <end position="73"/>
    </location>
</feature>
<feature type="transmembrane region" description="Helical" evidence="9">
    <location>
        <begin position="15"/>
        <end position="35"/>
    </location>
</feature>
<dbReference type="EC" id="2.7.13.3" evidence="2"/>
<evidence type="ECO:0000256" key="3">
    <source>
        <dbReference type="ARBA" id="ARBA00022553"/>
    </source>
</evidence>
<name>A0A931B7T8_9ACTN</name>
<dbReference type="Proteomes" id="UP000657385">
    <property type="component" value="Unassembled WGS sequence"/>
</dbReference>
<evidence type="ECO:0000313" key="13">
    <source>
        <dbReference type="Proteomes" id="UP000657385"/>
    </source>
</evidence>
<evidence type="ECO:0000259" key="10">
    <source>
        <dbReference type="Pfam" id="PF02518"/>
    </source>
</evidence>
<protein>
    <recommendedName>
        <fullName evidence="2">histidine kinase</fullName>
        <ecNumber evidence="2">2.7.13.3</ecNumber>
    </recommendedName>
</protein>
<keyword evidence="8" id="KW-0902">Two-component regulatory system</keyword>
<dbReference type="InterPro" id="IPR050482">
    <property type="entry name" value="Sensor_HK_TwoCompSys"/>
</dbReference>
<feature type="transmembrane region" description="Helical" evidence="9">
    <location>
        <begin position="85"/>
        <end position="105"/>
    </location>
</feature>
<keyword evidence="3" id="KW-0597">Phosphoprotein</keyword>
<dbReference type="Gene3D" id="1.20.5.1930">
    <property type="match status" value="1"/>
</dbReference>
<keyword evidence="5" id="KW-0547">Nucleotide-binding</keyword>
<keyword evidence="9" id="KW-0812">Transmembrane</keyword>
<keyword evidence="6" id="KW-0418">Kinase</keyword>
<evidence type="ECO:0000256" key="6">
    <source>
        <dbReference type="ARBA" id="ARBA00022777"/>
    </source>
</evidence>
<keyword evidence="7 12" id="KW-0067">ATP-binding</keyword>
<feature type="transmembrane region" description="Helical" evidence="9">
    <location>
        <begin position="162"/>
        <end position="181"/>
    </location>
</feature>
<evidence type="ECO:0000256" key="5">
    <source>
        <dbReference type="ARBA" id="ARBA00022741"/>
    </source>
</evidence>
<feature type="domain" description="Histidine kinase/HSP90-like ATPase" evidence="10">
    <location>
        <begin position="327"/>
        <end position="409"/>
    </location>
</feature>
<comment type="catalytic activity">
    <reaction evidence="1">
        <text>ATP + protein L-histidine = ADP + protein N-phospho-L-histidine.</text>
        <dbReference type="EC" id="2.7.13.3"/>
    </reaction>
</comment>
<dbReference type="GO" id="GO:0000155">
    <property type="term" value="F:phosphorelay sensor kinase activity"/>
    <property type="evidence" value="ECO:0007669"/>
    <property type="project" value="InterPro"/>
</dbReference>
<evidence type="ECO:0000256" key="2">
    <source>
        <dbReference type="ARBA" id="ARBA00012438"/>
    </source>
</evidence>
<dbReference type="Pfam" id="PF02518">
    <property type="entry name" value="HATPase_c"/>
    <property type="match status" value="1"/>
</dbReference>
<accession>A0A931B7T8</accession>
<dbReference type="EMBL" id="JADPRT010000014">
    <property type="protein sequence ID" value="MBF9072024.1"/>
    <property type="molecule type" value="Genomic_DNA"/>
</dbReference>
<proteinExistence type="predicted"/>
<evidence type="ECO:0000256" key="4">
    <source>
        <dbReference type="ARBA" id="ARBA00022679"/>
    </source>
</evidence>
<reference evidence="12" key="1">
    <citation type="submission" date="2020-11" db="EMBL/GenBank/DDBJ databases">
        <title>Isolation and identification of active actinomycetes.</title>
        <authorList>
            <person name="Yu B."/>
        </authorList>
    </citation>
    <scope>NUCLEOTIDE SEQUENCE</scope>
    <source>
        <strain evidence="12">NEAU-YB345</strain>
    </source>
</reference>
<evidence type="ECO:0000256" key="7">
    <source>
        <dbReference type="ARBA" id="ARBA00022840"/>
    </source>
</evidence>
<dbReference type="PANTHER" id="PTHR24421:SF10">
    <property type="entry name" value="NITRATE_NITRITE SENSOR PROTEIN NARQ"/>
    <property type="match status" value="1"/>
</dbReference>
<dbReference type="GO" id="GO:0046983">
    <property type="term" value="F:protein dimerization activity"/>
    <property type="evidence" value="ECO:0007669"/>
    <property type="project" value="InterPro"/>
</dbReference>
<keyword evidence="9" id="KW-1133">Transmembrane helix</keyword>
<dbReference type="InterPro" id="IPR036890">
    <property type="entry name" value="HATPase_C_sf"/>
</dbReference>
<evidence type="ECO:0000259" key="11">
    <source>
        <dbReference type="Pfam" id="PF07730"/>
    </source>
</evidence>
<sequence>MNAAYWATHVEGTQYGLLGAAVVLVLGAVAGLGLTRLVCGGRVPTRGDEAVRSERWALLLPALVVVVGGLLGLDLWSAPSPGVSAVPAVLGWVAGLGVLVVAAVAPVRWPRAAADLVALGLVASGGYAVVEGALNRSAVVLQRVGNPVGPGPTAQLGIGHNISVVGAIQGAVLLALGVWLLPRTVLPDARRLLGQQPDPALTARVRELADTRAEVVSSAAAELRRIERDLHDGAQGRLVAIGMNLRVAEELIADRPEEAAALVVEAREASAAALDELRCLVRGIYPPVLADRGLGEAIRALALDLPLPCTAEIDLPERLDAPVESACYFAVAEVVTNAVRHADAHSVRIRVARTDGLLRIEVTDDGVGGADPARGSGLAGVERRLASFDGILAVSSPPGGPTIVAMEVPCR</sequence>
<organism evidence="12 13">
    <name type="scientific">Streptacidiphilus fuscans</name>
    <dbReference type="NCBI Taxonomy" id="2789292"/>
    <lineage>
        <taxon>Bacteria</taxon>
        <taxon>Bacillati</taxon>
        <taxon>Actinomycetota</taxon>
        <taxon>Actinomycetes</taxon>
        <taxon>Kitasatosporales</taxon>
        <taxon>Streptomycetaceae</taxon>
        <taxon>Streptacidiphilus</taxon>
    </lineage>
</organism>
<comment type="caution">
    <text evidence="12">The sequence shown here is derived from an EMBL/GenBank/DDBJ whole genome shotgun (WGS) entry which is preliminary data.</text>
</comment>
<feature type="transmembrane region" description="Helical" evidence="9">
    <location>
        <begin position="112"/>
        <end position="130"/>
    </location>
</feature>
<feature type="domain" description="Signal transduction histidine kinase subgroup 3 dimerisation and phosphoacceptor" evidence="11">
    <location>
        <begin position="222"/>
        <end position="288"/>
    </location>
</feature>
<keyword evidence="9" id="KW-0472">Membrane</keyword>
<dbReference type="SUPFAM" id="SSF55874">
    <property type="entry name" value="ATPase domain of HSP90 chaperone/DNA topoisomerase II/histidine kinase"/>
    <property type="match status" value="1"/>
</dbReference>
<dbReference type="CDD" id="cd16917">
    <property type="entry name" value="HATPase_UhpB-NarQ-NarX-like"/>
    <property type="match status" value="1"/>
</dbReference>